<accession>A0A5D2GLM0</accession>
<protein>
    <submittedName>
        <fullName evidence="1">Uncharacterized protein</fullName>
    </submittedName>
</protein>
<name>A0A5D2GLM0_GOSDA</name>
<evidence type="ECO:0000313" key="1">
    <source>
        <dbReference type="EMBL" id="TYH19027.1"/>
    </source>
</evidence>
<reference evidence="1 2" key="1">
    <citation type="submission" date="2019-06" db="EMBL/GenBank/DDBJ databases">
        <title>WGS assembly of Gossypium darwinii.</title>
        <authorList>
            <person name="Chen Z.J."/>
            <person name="Sreedasyam A."/>
            <person name="Ando A."/>
            <person name="Song Q."/>
            <person name="De L."/>
            <person name="Hulse-Kemp A."/>
            <person name="Ding M."/>
            <person name="Ye W."/>
            <person name="Kirkbride R."/>
            <person name="Jenkins J."/>
            <person name="Plott C."/>
            <person name="Lovell J."/>
            <person name="Lin Y.-M."/>
            <person name="Vaughn R."/>
            <person name="Liu B."/>
            <person name="Li W."/>
            <person name="Simpson S."/>
            <person name="Scheffler B."/>
            <person name="Saski C."/>
            <person name="Grover C."/>
            <person name="Hu G."/>
            <person name="Conover J."/>
            <person name="Carlson J."/>
            <person name="Shu S."/>
            <person name="Boston L."/>
            <person name="Williams M."/>
            <person name="Peterson D."/>
            <person name="Mcgee K."/>
            <person name="Jones D."/>
            <person name="Wendel J."/>
            <person name="Stelly D."/>
            <person name="Grimwood J."/>
            <person name="Schmutz J."/>
        </authorList>
    </citation>
    <scope>NUCLEOTIDE SEQUENCE [LARGE SCALE GENOMIC DNA]</scope>
    <source>
        <strain evidence="1">1808015.09</strain>
    </source>
</reference>
<proteinExistence type="predicted"/>
<gene>
    <name evidence="1" type="ORF">ES288_A05G320000v1</name>
</gene>
<dbReference type="AlphaFoldDB" id="A0A5D2GLM0"/>
<sequence>MMQYVPSYTIINFETRKPTEAHSYWFSSNSRKRLNKMLLKS</sequence>
<dbReference type="Proteomes" id="UP000323506">
    <property type="component" value="Chromosome A05"/>
</dbReference>
<evidence type="ECO:0000313" key="2">
    <source>
        <dbReference type="Proteomes" id="UP000323506"/>
    </source>
</evidence>
<organism evidence="1 2">
    <name type="scientific">Gossypium darwinii</name>
    <name type="common">Darwin's cotton</name>
    <name type="synonym">Gossypium barbadense var. darwinii</name>
    <dbReference type="NCBI Taxonomy" id="34276"/>
    <lineage>
        <taxon>Eukaryota</taxon>
        <taxon>Viridiplantae</taxon>
        <taxon>Streptophyta</taxon>
        <taxon>Embryophyta</taxon>
        <taxon>Tracheophyta</taxon>
        <taxon>Spermatophyta</taxon>
        <taxon>Magnoliopsida</taxon>
        <taxon>eudicotyledons</taxon>
        <taxon>Gunneridae</taxon>
        <taxon>Pentapetalae</taxon>
        <taxon>rosids</taxon>
        <taxon>malvids</taxon>
        <taxon>Malvales</taxon>
        <taxon>Malvaceae</taxon>
        <taxon>Malvoideae</taxon>
        <taxon>Gossypium</taxon>
    </lineage>
</organism>
<keyword evidence="2" id="KW-1185">Reference proteome</keyword>
<dbReference type="EMBL" id="CM017692">
    <property type="protein sequence ID" value="TYH19027.1"/>
    <property type="molecule type" value="Genomic_DNA"/>
</dbReference>